<sequence>MFQNRGSQFFKIKFSQRGIFFLSSVLFFCILSLSSFIFIKIKAQPDKPLQSKPDIKDVQVGMADPAAVYCQTMGYQHQVITEVDGSQHGICIFSDRASCPAWDFLAGKCEPNFSFCAKEGYDIKTVKNGKDPLSLNYAVCVSKEDGKIVGSVTDLTGLVEKSIKVKQPSQNQVKTQKVPVGSEIATLSDTPPRLPAEKNTSQSEILGGFQAVPTSFDWRNYKSGNWTTPVKDQGGCGACWSFSAVGVAEAAYNIAAKNPAYDLNLSEQYHVAGCDSPPGCAGCCGGWNNVALEEIRDHGIPDDSCLPFVDGVSCTCNWPTCESNCTYHTLPACSDR</sequence>
<dbReference type="AlphaFoldDB" id="A0A2M8G5F1"/>
<dbReference type="InterPro" id="IPR038765">
    <property type="entry name" value="Papain-like_cys_pep_sf"/>
</dbReference>
<organism evidence="4 5">
    <name type="scientific">candidate division WWE3 bacterium CG_4_8_14_3_um_filter_42_11</name>
    <dbReference type="NCBI Taxonomy" id="1975076"/>
    <lineage>
        <taxon>Bacteria</taxon>
        <taxon>Katanobacteria</taxon>
    </lineage>
</organism>
<dbReference type="InterPro" id="IPR000668">
    <property type="entry name" value="Peptidase_C1A_C"/>
</dbReference>
<keyword evidence="2" id="KW-0472">Membrane</keyword>
<protein>
    <recommendedName>
        <fullName evidence="3">Peptidase C1A papain C-terminal domain-containing protein</fullName>
    </recommendedName>
</protein>
<dbReference type="Proteomes" id="UP000229438">
    <property type="component" value="Unassembled WGS sequence"/>
</dbReference>
<dbReference type="PANTHER" id="PTHR12411">
    <property type="entry name" value="CYSTEINE PROTEASE FAMILY C1-RELATED"/>
    <property type="match status" value="1"/>
</dbReference>
<dbReference type="EMBL" id="PFQS01000131">
    <property type="protein sequence ID" value="PJC68049.1"/>
    <property type="molecule type" value="Genomic_DNA"/>
</dbReference>
<dbReference type="SUPFAM" id="SSF54001">
    <property type="entry name" value="Cysteine proteinases"/>
    <property type="match status" value="1"/>
</dbReference>
<name>A0A2M8G5F1_UNCKA</name>
<evidence type="ECO:0000256" key="2">
    <source>
        <dbReference type="SAM" id="Phobius"/>
    </source>
</evidence>
<dbReference type="SMART" id="SM00645">
    <property type="entry name" value="Pept_C1"/>
    <property type="match status" value="1"/>
</dbReference>
<evidence type="ECO:0000313" key="4">
    <source>
        <dbReference type="EMBL" id="PJC68049.1"/>
    </source>
</evidence>
<dbReference type="InterPro" id="IPR005590">
    <property type="entry name" value="DUF333"/>
</dbReference>
<dbReference type="InterPro" id="IPR000169">
    <property type="entry name" value="Pept_cys_AS"/>
</dbReference>
<dbReference type="PROSITE" id="PS00139">
    <property type="entry name" value="THIOL_PROTEASE_CYS"/>
    <property type="match status" value="1"/>
</dbReference>
<keyword evidence="2" id="KW-1133">Transmembrane helix</keyword>
<dbReference type="Pfam" id="PF03891">
    <property type="entry name" value="DUF333"/>
    <property type="match status" value="1"/>
</dbReference>
<evidence type="ECO:0000256" key="1">
    <source>
        <dbReference type="ARBA" id="ARBA00008455"/>
    </source>
</evidence>
<feature type="transmembrane region" description="Helical" evidence="2">
    <location>
        <begin position="20"/>
        <end position="39"/>
    </location>
</feature>
<dbReference type="Gene3D" id="3.90.70.10">
    <property type="entry name" value="Cysteine proteinases"/>
    <property type="match status" value="1"/>
</dbReference>
<comment type="similarity">
    <text evidence="1">Belongs to the peptidase C1 family.</text>
</comment>
<reference evidence="5" key="1">
    <citation type="submission" date="2017-09" db="EMBL/GenBank/DDBJ databases">
        <title>Depth-based differentiation of microbial function through sediment-hosted aquifers and enrichment of novel symbionts in the deep terrestrial subsurface.</title>
        <authorList>
            <person name="Probst A.J."/>
            <person name="Ladd B."/>
            <person name="Jarett J.K."/>
            <person name="Geller-Mcgrath D.E."/>
            <person name="Sieber C.M.K."/>
            <person name="Emerson J.B."/>
            <person name="Anantharaman K."/>
            <person name="Thomas B.C."/>
            <person name="Malmstrom R."/>
            <person name="Stieglmeier M."/>
            <person name="Klingl A."/>
            <person name="Woyke T."/>
            <person name="Ryan C.M."/>
            <person name="Banfield J.F."/>
        </authorList>
    </citation>
    <scope>NUCLEOTIDE SEQUENCE [LARGE SCALE GENOMIC DNA]</scope>
</reference>
<evidence type="ECO:0000259" key="3">
    <source>
        <dbReference type="SMART" id="SM00645"/>
    </source>
</evidence>
<evidence type="ECO:0000313" key="5">
    <source>
        <dbReference type="Proteomes" id="UP000229438"/>
    </source>
</evidence>
<gene>
    <name evidence="4" type="ORF">CO015_05450</name>
</gene>
<feature type="non-terminal residue" evidence="4">
    <location>
        <position position="336"/>
    </location>
</feature>
<comment type="caution">
    <text evidence="4">The sequence shown here is derived from an EMBL/GenBank/DDBJ whole genome shotgun (WGS) entry which is preliminary data.</text>
</comment>
<dbReference type="GO" id="GO:0006508">
    <property type="term" value="P:proteolysis"/>
    <property type="evidence" value="ECO:0007669"/>
    <property type="project" value="InterPro"/>
</dbReference>
<dbReference type="Pfam" id="PF00112">
    <property type="entry name" value="Peptidase_C1"/>
    <property type="match status" value="1"/>
</dbReference>
<keyword evidence="2" id="KW-0812">Transmembrane</keyword>
<dbReference type="GO" id="GO:0008234">
    <property type="term" value="F:cysteine-type peptidase activity"/>
    <property type="evidence" value="ECO:0007669"/>
    <property type="project" value="InterPro"/>
</dbReference>
<feature type="domain" description="Peptidase C1A papain C-terminal" evidence="3">
    <location>
        <begin position="212"/>
        <end position="332"/>
    </location>
</feature>
<accession>A0A2M8G5F1</accession>
<dbReference type="InterPro" id="IPR013128">
    <property type="entry name" value="Peptidase_C1A"/>
</dbReference>
<proteinExistence type="inferred from homology"/>